<dbReference type="WBParaSite" id="maker-uti_cns_0000928-snap-gene-0.5-mRNA-1">
    <property type="protein sequence ID" value="maker-uti_cns_0000928-snap-gene-0.5-mRNA-1"/>
    <property type="gene ID" value="maker-uti_cns_0000928-snap-gene-0.5"/>
</dbReference>
<protein>
    <submittedName>
        <fullName evidence="2">Secreted protein</fullName>
    </submittedName>
</protein>
<keyword evidence="1" id="KW-1185">Reference proteome</keyword>
<dbReference type="AlphaFoldDB" id="A0A1I8G6Z1"/>
<sequence length="219" mass="22931">AAPLLLRLLGLLPGDPPLRPLEVPGRVPGVVGQRLRLCGTPALPRGLPGAQQEMLLLLLPVAKGGGGFLVHSSSRRCRRVPCWPSGGLSQGALNAAVELVKETPQAVGGAGQVAEVRVARVGAVGQLAQQQQVAGQPLHRGEQEGREFESLAVRMPLEAQQEVAKFARPASQTANAAHGGAELGNVAAVQLQQPALVPLQELLDGLRQAALRQRRLALH</sequence>
<evidence type="ECO:0000313" key="2">
    <source>
        <dbReference type="WBParaSite" id="maker-uti_cns_0000928-snap-gene-0.5-mRNA-1"/>
    </source>
</evidence>
<dbReference type="Proteomes" id="UP000095280">
    <property type="component" value="Unplaced"/>
</dbReference>
<proteinExistence type="predicted"/>
<reference evidence="2" key="1">
    <citation type="submission" date="2016-11" db="UniProtKB">
        <authorList>
            <consortium name="WormBaseParasite"/>
        </authorList>
    </citation>
    <scope>IDENTIFICATION</scope>
</reference>
<accession>A0A1I8G6Z1</accession>
<name>A0A1I8G6Z1_9PLAT</name>
<evidence type="ECO:0000313" key="1">
    <source>
        <dbReference type="Proteomes" id="UP000095280"/>
    </source>
</evidence>
<organism evidence="1 2">
    <name type="scientific">Macrostomum lignano</name>
    <dbReference type="NCBI Taxonomy" id="282301"/>
    <lineage>
        <taxon>Eukaryota</taxon>
        <taxon>Metazoa</taxon>
        <taxon>Spiralia</taxon>
        <taxon>Lophotrochozoa</taxon>
        <taxon>Platyhelminthes</taxon>
        <taxon>Rhabditophora</taxon>
        <taxon>Macrostomorpha</taxon>
        <taxon>Macrostomida</taxon>
        <taxon>Macrostomidae</taxon>
        <taxon>Macrostomum</taxon>
    </lineage>
</organism>